<reference evidence="3" key="1">
    <citation type="submission" date="2025-08" db="UniProtKB">
        <authorList>
            <consortium name="RefSeq"/>
        </authorList>
    </citation>
    <scope>IDENTIFICATION</scope>
    <source>
        <tissue evidence="3">Gonad</tissue>
    </source>
</reference>
<proteinExistence type="predicted"/>
<dbReference type="RefSeq" id="XP_019621831.1">
    <property type="nucleotide sequence ID" value="XM_019766272.1"/>
</dbReference>
<dbReference type="OrthoDB" id="10300459at2759"/>
<name>A0A6P4YX49_BRABE</name>
<dbReference type="Proteomes" id="UP000515135">
    <property type="component" value="Unplaced"/>
</dbReference>
<evidence type="ECO:0000313" key="3">
    <source>
        <dbReference type="RefSeq" id="XP_019621831.1"/>
    </source>
</evidence>
<gene>
    <name evidence="3" type="primary">LOC109468052</name>
</gene>
<evidence type="ECO:0000313" key="2">
    <source>
        <dbReference type="Proteomes" id="UP000515135"/>
    </source>
</evidence>
<accession>A0A6P4YX49</accession>
<sequence length="151" mass="17324">MPPKKDTKQHRSPFCALQRGLEALELGDRFCSDTGTDSGKTFEVKDNMCAQRKRKRSLEDDFETESSLNAREKGPEDVRTIPEALQCLKKLKTFVVREGHTDVLDNVLELENVLGEKCKRKLVRPRSKAVKQTTVTDFFRKKHLSQIAEMD</sequence>
<organism evidence="2 3">
    <name type="scientific">Branchiostoma belcheri</name>
    <name type="common">Amphioxus</name>
    <dbReference type="NCBI Taxonomy" id="7741"/>
    <lineage>
        <taxon>Eukaryota</taxon>
        <taxon>Metazoa</taxon>
        <taxon>Chordata</taxon>
        <taxon>Cephalochordata</taxon>
        <taxon>Leptocardii</taxon>
        <taxon>Amphioxiformes</taxon>
        <taxon>Branchiostomatidae</taxon>
        <taxon>Branchiostoma</taxon>
    </lineage>
</organism>
<feature type="region of interest" description="Disordered" evidence="1">
    <location>
        <begin position="51"/>
        <end position="76"/>
    </location>
</feature>
<dbReference type="KEGG" id="bbel:109468052"/>
<dbReference type="AlphaFoldDB" id="A0A6P4YX49"/>
<protein>
    <submittedName>
        <fullName evidence="3">Uncharacterized protein LOC109468052</fullName>
    </submittedName>
</protein>
<dbReference type="GeneID" id="109468052"/>
<keyword evidence="2" id="KW-1185">Reference proteome</keyword>
<evidence type="ECO:0000256" key="1">
    <source>
        <dbReference type="SAM" id="MobiDB-lite"/>
    </source>
</evidence>